<feature type="compositionally biased region" description="Basic and acidic residues" evidence="1">
    <location>
        <begin position="305"/>
        <end position="316"/>
    </location>
</feature>
<sequence length="869" mass="96095">MAHLSDLPSLRKQHLLSEFTGLKQACPEGVIITLTPGEPTLWSAVLFVRDGPYAPAVLRFQISFPDTYPKLPPLVLFSTDIFHPLVSPLTTYMYSADVQDSGSLGAAHQERLPPGCFSLRHGFPEWFGRGRRTEPEAGQVSNGERLASPGFDRASAPLGSSATSPGSSNAGTFGYLKTGKPMVSIYSILKYIRSTFDTSEVLDSVPLTAAGNPGAWHAWRTHRRKLGKLSGQHSSPSQSAQPDEVQASSASENGGTDSSSVLTIRRPGEWNWDGVWEDRVKKGVSASLTEPVLYGGSGIPDEMHEEAQRLKQKRNEPSPLRIVKRHRSSESGNDAEENTYASAGDSDSDISNIIDGTQRLQIFKRRSRRCGLARGEFGTSLAELNKAHRKPWGDAIASCRGLLRKSTPDIRSYKRFLSFGQTSSSRTASTSRISSWDSSRQRSSTDGHHLSSVSSDELDFTSVQVSNHPQHWTPDFRHSRQIRKDSPHQLSPRQISRNTGGYILSPRIVVTAQKEEMVGKNASVWAAVEISRKLSQTSPATTSTEEEETQGDNPSGTFVDHKLDRFFDFGCLYDLTVEVHSANEATIVEVVQEQSWPTTIYAGTSILLVVHLRLDSTDRGGWGHSRCRSEELMEELELQLGDIQTRLMSIKISYLHSAFPKIDDAHLAEDGLCHLESRLETTATAALVRNSSDSVWSSRTRASQNSLFPLMVQHWGDEKAIDVQRRISDAQMVCRNQGTKSQHSTDPIVANCSTAMRSHSTTSRSTCPNYQLDFGRHHGESDASQMAAESRWTAWSGQELSGPQCLDEGIKTPVREIYYFGERAIKALKTPTGLESGGSTRRNLSSNKRAAVLGPKEKDSKFWDWGKWF</sequence>
<accession>A0ABQ0CGE7</accession>
<proteinExistence type="predicted"/>
<feature type="region of interest" description="Disordered" evidence="1">
    <location>
        <begin position="428"/>
        <end position="453"/>
    </location>
</feature>
<gene>
    <name evidence="3" type="primary">g954</name>
    <name evidence="3" type="ORF">EsDP_00000954</name>
</gene>
<dbReference type="EMBL" id="BAAFGZ010000019">
    <property type="protein sequence ID" value="GAB0132521.1"/>
    <property type="molecule type" value="Genomic_DNA"/>
</dbReference>
<feature type="region of interest" description="Disordered" evidence="1">
    <location>
        <begin position="469"/>
        <end position="497"/>
    </location>
</feature>
<dbReference type="Proteomes" id="UP001562357">
    <property type="component" value="Unassembled WGS sequence"/>
</dbReference>
<feature type="compositionally biased region" description="Polar residues" evidence="1">
    <location>
        <begin position="488"/>
        <end position="497"/>
    </location>
</feature>
<reference evidence="4" key="1">
    <citation type="submission" date="2024-06" db="EMBL/GenBank/DDBJ databases">
        <title>Draft Genome Sequences of Epichloe bromicola Strains Isolated from Elymus ciliaris.</title>
        <authorList>
            <consortium name="Epichloe bromicola genome sequencing consortium"/>
            <person name="Miura A."/>
            <person name="Imano S."/>
            <person name="Ashida A."/>
            <person name="Sato I."/>
            <person name="Chiba S."/>
            <person name="Tanaka A."/>
            <person name="Camagna M."/>
            <person name="Takemoto D."/>
        </authorList>
    </citation>
    <scope>NUCLEOTIDE SEQUENCE [LARGE SCALE GENOMIC DNA]</scope>
    <source>
        <strain evidence="4">DP</strain>
    </source>
</reference>
<name>A0ABQ0CGE7_9HYPO</name>
<dbReference type="InterPro" id="IPR000608">
    <property type="entry name" value="UBC"/>
</dbReference>
<feature type="compositionally biased region" description="Polar residues" evidence="1">
    <location>
        <begin position="158"/>
        <end position="170"/>
    </location>
</feature>
<evidence type="ECO:0000256" key="1">
    <source>
        <dbReference type="SAM" id="MobiDB-lite"/>
    </source>
</evidence>
<protein>
    <recommendedName>
        <fullName evidence="2">UBC core domain-containing protein</fullName>
    </recommendedName>
</protein>
<feature type="region of interest" description="Disordered" evidence="1">
    <location>
        <begin position="128"/>
        <end position="170"/>
    </location>
</feature>
<dbReference type="InterPro" id="IPR016135">
    <property type="entry name" value="UBQ-conjugating_enzyme/RWD"/>
</dbReference>
<dbReference type="CDD" id="cd23814">
    <property type="entry name" value="UEV_AKTIP"/>
    <property type="match status" value="1"/>
</dbReference>
<feature type="compositionally biased region" description="Basic and acidic residues" evidence="1">
    <location>
        <begin position="474"/>
        <end position="487"/>
    </location>
</feature>
<feature type="compositionally biased region" description="Polar residues" evidence="1">
    <location>
        <begin position="837"/>
        <end position="848"/>
    </location>
</feature>
<organism evidence="3 4">
    <name type="scientific">Epichloe bromicola</name>
    <dbReference type="NCBI Taxonomy" id="79588"/>
    <lineage>
        <taxon>Eukaryota</taxon>
        <taxon>Fungi</taxon>
        <taxon>Dikarya</taxon>
        <taxon>Ascomycota</taxon>
        <taxon>Pezizomycotina</taxon>
        <taxon>Sordariomycetes</taxon>
        <taxon>Hypocreomycetidae</taxon>
        <taxon>Hypocreales</taxon>
        <taxon>Clavicipitaceae</taxon>
        <taxon>Epichloe</taxon>
    </lineage>
</organism>
<comment type="caution">
    <text evidence="3">The sequence shown here is derived from an EMBL/GenBank/DDBJ whole genome shotgun (WGS) entry which is preliminary data.</text>
</comment>
<evidence type="ECO:0000313" key="3">
    <source>
        <dbReference type="EMBL" id="GAB0132521.1"/>
    </source>
</evidence>
<dbReference type="SUPFAM" id="SSF54495">
    <property type="entry name" value="UBC-like"/>
    <property type="match status" value="1"/>
</dbReference>
<feature type="compositionally biased region" description="Polar residues" evidence="1">
    <location>
        <begin position="231"/>
        <end position="262"/>
    </location>
</feature>
<feature type="region of interest" description="Disordered" evidence="1">
    <location>
        <begin position="535"/>
        <end position="556"/>
    </location>
</feature>
<feature type="domain" description="UBC core" evidence="2">
    <location>
        <begin position="17"/>
        <end position="87"/>
    </location>
</feature>
<evidence type="ECO:0000313" key="4">
    <source>
        <dbReference type="Proteomes" id="UP001562357"/>
    </source>
</evidence>
<evidence type="ECO:0000259" key="2">
    <source>
        <dbReference type="Pfam" id="PF00179"/>
    </source>
</evidence>
<dbReference type="Gene3D" id="3.10.110.10">
    <property type="entry name" value="Ubiquitin Conjugating Enzyme"/>
    <property type="match status" value="1"/>
</dbReference>
<feature type="compositionally biased region" description="Basic and acidic residues" evidence="1">
    <location>
        <begin position="439"/>
        <end position="449"/>
    </location>
</feature>
<keyword evidence="4" id="KW-1185">Reference proteome</keyword>
<feature type="region of interest" description="Disordered" evidence="1">
    <location>
        <begin position="831"/>
        <end position="851"/>
    </location>
</feature>
<feature type="compositionally biased region" description="Low complexity" evidence="1">
    <location>
        <begin position="428"/>
        <end position="438"/>
    </location>
</feature>
<dbReference type="Pfam" id="PF00179">
    <property type="entry name" value="UQ_con"/>
    <property type="match status" value="1"/>
</dbReference>
<feature type="region of interest" description="Disordered" evidence="1">
    <location>
        <begin position="227"/>
        <end position="264"/>
    </location>
</feature>
<feature type="region of interest" description="Disordered" evidence="1">
    <location>
        <begin position="305"/>
        <end position="349"/>
    </location>
</feature>